<dbReference type="SMART" id="SM00347">
    <property type="entry name" value="HTH_MARR"/>
    <property type="match status" value="1"/>
</dbReference>
<dbReference type="Proteomes" id="UP000246115">
    <property type="component" value="Chromosome"/>
</dbReference>
<dbReference type="InterPro" id="IPR036390">
    <property type="entry name" value="WH_DNA-bd_sf"/>
</dbReference>
<dbReference type="PANTHER" id="PTHR33164">
    <property type="entry name" value="TRANSCRIPTIONAL REGULATOR, MARR FAMILY"/>
    <property type="match status" value="1"/>
</dbReference>
<keyword evidence="7" id="KW-1185">Reference proteome</keyword>
<dbReference type="AlphaFoldDB" id="A0A372KN94"/>
<dbReference type="KEGG" id="schj:DDV21_006895"/>
<name>A0A372KN94_9STRE</name>
<evidence type="ECO:0000313" key="3">
    <source>
        <dbReference type="EMBL" id="RFU51631.1"/>
    </source>
</evidence>
<reference evidence="4 6" key="2">
    <citation type="submission" date="2018-08" db="EMBL/GenBank/DDBJ databases">
        <title>Draft genome of Streptococcus sp. nov. Z1.</title>
        <authorList>
            <person name="Tian Z."/>
        </authorList>
    </citation>
    <scope>NUCLEOTIDE SEQUENCE [LARGE SCALE GENOMIC DNA]</scope>
    <source>
        <strain evidence="4">Z1</strain>
        <strain evidence="6">Z1(2018)</strain>
    </source>
</reference>
<dbReference type="EMBL" id="QVQY01000004">
    <property type="protein sequence ID" value="RFU51631.1"/>
    <property type="molecule type" value="Genomic_DNA"/>
</dbReference>
<dbReference type="GO" id="GO:0006950">
    <property type="term" value="P:response to stress"/>
    <property type="evidence" value="ECO:0007669"/>
    <property type="project" value="TreeGrafter"/>
</dbReference>
<gene>
    <name evidence="2" type="ORF">DDV21_006895</name>
    <name evidence="3" type="ORF">DDV22_02800</name>
    <name evidence="4" type="ORF">DDV23_03200</name>
</gene>
<dbReference type="EMBL" id="CP031733">
    <property type="protein sequence ID" value="AXQ79745.1"/>
    <property type="molecule type" value="Genomic_DNA"/>
</dbReference>
<dbReference type="InterPro" id="IPR039422">
    <property type="entry name" value="MarR/SlyA-like"/>
</dbReference>
<reference evidence="5" key="3">
    <citation type="submission" date="2018-08" db="EMBL/GenBank/DDBJ databases">
        <title>Streptococcus chenjunshii sp. nov., isolated from stools sample of the Tibetan antelope in the Qinghai-Tibet plateau, China.</title>
        <authorList>
            <person name="Tian Z."/>
        </authorList>
    </citation>
    <scope>NUCLEOTIDE SEQUENCE [LARGE SCALE GENOMIC DNA]</scope>
    <source>
        <strain evidence="5">Z15</strain>
    </source>
</reference>
<dbReference type="EMBL" id="QVQZ01000004">
    <property type="protein sequence ID" value="RFU53749.1"/>
    <property type="molecule type" value="Genomic_DNA"/>
</dbReference>
<reference evidence="2" key="4">
    <citation type="journal article" date="2019" name="Int. J. Syst. Evol. Microbiol.">
        <title>Streptococcus chenjunshii sp. nov. isolated from feces of Tibetan antelopes.</title>
        <authorList>
            <person name="Tian Z."/>
            <person name="Lu S."/>
            <person name="Jin D."/>
            <person name="Yang J."/>
            <person name="Pu J."/>
            <person name="Lai X.H."/>
            <person name="Bai X.N."/>
            <person name="Wu X.M."/>
            <person name="Li J."/>
            <person name="Wang S."/>
            <person name="Xu J."/>
        </authorList>
    </citation>
    <scope>NUCLEOTIDE SEQUENCE</scope>
    <source>
        <strain evidence="2">Z15</strain>
    </source>
</reference>
<feature type="domain" description="HTH marR-type" evidence="1">
    <location>
        <begin position="1"/>
        <end position="136"/>
    </location>
</feature>
<dbReference type="OrthoDB" id="1625202at2"/>
<protein>
    <submittedName>
        <fullName evidence="4">MarR family transcriptional regulator</fullName>
    </submittedName>
</protein>
<dbReference type="InterPro" id="IPR000835">
    <property type="entry name" value="HTH_MarR-typ"/>
</dbReference>
<evidence type="ECO:0000313" key="7">
    <source>
        <dbReference type="Proteomes" id="UP000264056"/>
    </source>
</evidence>
<dbReference type="SUPFAM" id="SSF46785">
    <property type="entry name" value="Winged helix' DNA-binding domain"/>
    <property type="match status" value="1"/>
</dbReference>
<evidence type="ECO:0000259" key="1">
    <source>
        <dbReference type="PROSITE" id="PS50995"/>
    </source>
</evidence>
<dbReference type="Proteomes" id="UP000264056">
    <property type="component" value="Unassembled WGS sequence"/>
</dbReference>
<dbReference type="InterPro" id="IPR036388">
    <property type="entry name" value="WH-like_DNA-bd_sf"/>
</dbReference>
<evidence type="ECO:0000313" key="4">
    <source>
        <dbReference type="EMBL" id="RFU53749.1"/>
    </source>
</evidence>
<dbReference type="Pfam" id="PF12802">
    <property type="entry name" value="MarR_2"/>
    <property type="match status" value="1"/>
</dbReference>
<evidence type="ECO:0000313" key="6">
    <source>
        <dbReference type="Proteomes" id="UP000262901"/>
    </source>
</evidence>
<dbReference type="GO" id="GO:0003700">
    <property type="term" value="F:DNA-binding transcription factor activity"/>
    <property type="evidence" value="ECO:0007669"/>
    <property type="project" value="InterPro"/>
</dbReference>
<dbReference type="PANTHER" id="PTHR33164:SF43">
    <property type="entry name" value="HTH-TYPE TRANSCRIPTIONAL REPRESSOR YETL"/>
    <property type="match status" value="1"/>
</dbReference>
<dbReference type="PROSITE" id="PS50995">
    <property type="entry name" value="HTH_MARR_2"/>
    <property type="match status" value="1"/>
</dbReference>
<sequence>MPAYSKAQQYARLRDEQFSLFEDYARKHGMNSKSLLVFMWIYHNQEGLSQERIAKKTFSSKQVVQAIVKNYVKKGWLYLEPSKVDKRKKLVRLTEKGLSNTAQLLDPLEYYEAKAMENLSAKEQEELLRTTQVFSQHLKTLLEAHQVIKND</sequence>
<dbReference type="Proteomes" id="UP000262901">
    <property type="component" value="Unassembled WGS sequence"/>
</dbReference>
<accession>A0A346NFF0</accession>
<reference evidence="3 7" key="1">
    <citation type="submission" date="2018-08" db="EMBL/GenBank/DDBJ databases">
        <title>Draft genome of Streptococcus sp .nov. Z2.</title>
        <authorList>
            <person name="Tian Z."/>
        </authorList>
    </citation>
    <scope>NUCLEOTIDE SEQUENCE [LARGE SCALE GENOMIC DNA]</scope>
    <source>
        <strain evidence="3 7">Z2</strain>
    </source>
</reference>
<evidence type="ECO:0000313" key="2">
    <source>
        <dbReference type="EMBL" id="AXQ79745.1"/>
    </source>
</evidence>
<accession>A0A372KN94</accession>
<proteinExistence type="predicted"/>
<evidence type="ECO:0000313" key="5">
    <source>
        <dbReference type="Proteomes" id="UP000246115"/>
    </source>
</evidence>
<dbReference type="Gene3D" id="1.10.10.10">
    <property type="entry name" value="Winged helix-like DNA-binding domain superfamily/Winged helix DNA-binding domain"/>
    <property type="match status" value="1"/>
</dbReference>
<organism evidence="4 6">
    <name type="scientific">Streptococcus chenjunshii</name>
    <dbReference type="NCBI Taxonomy" id="2173853"/>
    <lineage>
        <taxon>Bacteria</taxon>
        <taxon>Bacillati</taxon>
        <taxon>Bacillota</taxon>
        <taxon>Bacilli</taxon>
        <taxon>Lactobacillales</taxon>
        <taxon>Streptococcaceae</taxon>
        <taxon>Streptococcus</taxon>
    </lineage>
</organism>